<comment type="caution">
    <text evidence="20">The sequence shown here is derived from an EMBL/GenBank/DDBJ whole genome shotgun (WGS) entry which is preliminary data.</text>
</comment>
<feature type="disulfide bond" evidence="16">
    <location>
        <begin position="206"/>
        <end position="222"/>
    </location>
</feature>
<dbReference type="InterPro" id="IPR018155">
    <property type="entry name" value="Hyaluronidase"/>
</dbReference>
<dbReference type="InterPro" id="IPR013785">
    <property type="entry name" value="Aldolase_TIM"/>
</dbReference>
<dbReference type="PRINTS" id="PR00846">
    <property type="entry name" value="GLHYDRLASE56"/>
</dbReference>
<evidence type="ECO:0000313" key="21">
    <source>
        <dbReference type="Proteomes" id="UP000824540"/>
    </source>
</evidence>
<proteinExistence type="inferred from homology"/>
<dbReference type="Pfam" id="PF01630">
    <property type="entry name" value="Glyco_hydro_56"/>
    <property type="match status" value="1"/>
</dbReference>
<dbReference type="PIRSF" id="PIRSF038193">
    <property type="entry name" value="Hyaluronidase"/>
    <property type="match status" value="1"/>
</dbReference>
<feature type="disulfide bond" evidence="16">
    <location>
        <begin position="360"/>
        <end position="371"/>
    </location>
</feature>
<dbReference type="AlphaFoldDB" id="A0A8T2MWW6"/>
<organism evidence="20 21">
    <name type="scientific">Albula glossodonta</name>
    <name type="common">roundjaw bonefish</name>
    <dbReference type="NCBI Taxonomy" id="121402"/>
    <lineage>
        <taxon>Eukaryota</taxon>
        <taxon>Metazoa</taxon>
        <taxon>Chordata</taxon>
        <taxon>Craniata</taxon>
        <taxon>Vertebrata</taxon>
        <taxon>Euteleostomi</taxon>
        <taxon>Actinopterygii</taxon>
        <taxon>Neopterygii</taxon>
        <taxon>Teleostei</taxon>
        <taxon>Albuliformes</taxon>
        <taxon>Albulidae</taxon>
        <taxon>Albula</taxon>
    </lineage>
</organism>
<evidence type="ECO:0000256" key="3">
    <source>
        <dbReference type="ARBA" id="ARBA00004613"/>
    </source>
</evidence>
<feature type="signal peptide" evidence="18">
    <location>
        <begin position="1"/>
        <end position="17"/>
    </location>
</feature>
<evidence type="ECO:0000259" key="19">
    <source>
        <dbReference type="PROSITE" id="PS01186"/>
    </source>
</evidence>
<dbReference type="GO" id="GO:0005576">
    <property type="term" value="C:extracellular region"/>
    <property type="evidence" value="ECO:0007669"/>
    <property type="project" value="UniProtKB-SubCell"/>
</dbReference>
<evidence type="ECO:0000256" key="18">
    <source>
        <dbReference type="SAM" id="SignalP"/>
    </source>
</evidence>
<dbReference type="GO" id="GO:0005764">
    <property type="term" value="C:lysosome"/>
    <property type="evidence" value="ECO:0007669"/>
    <property type="project" value="UniProtKB-SubCell"/>
</dbReference>
<accession>A0A8T2MWW6</accession>
<dbReference type="OrthoDB" id="5796153at2759"/>
<keyword evidence="5" id="KW-0964">Secreted</keyword>
<feature type="glycosylation site" description="N-linked (GlcNAc...) asparagine" evidence="15">
    <location>
        <position position="352"/>
    </location>
</feature>
<evidence type="ECO:0000256" key="16">
    <source>
        <dbReference type="PIRSR" id="PIRSR038193-3"/>
    </source>
</evidence>
<evidence type="ECO:0000256" key="6">
    <source>
        <dbReference type="ARBA" id="ARBA00022536"/>
    </source>
</evidence>
<dbReference type="InterPro" id="IPR017853">
    <property type="entry name" value="GH"/>
</dbReference>
<dbReference type="EMBL" id="JAFBMS010000237">
    <property type="protein sequence ID" value="KAG9332454.1"/>
    <property type="molecule type" value="Genomic_DNA"/>
</dbReference>
<feature type="active site" description="Proton donor" evidence="14">
    <location>
        <position position="130"/>
    </location>
</feature>
<evidence type="ECO:0000313" key="20">
    <source>
        <dbReference type="EMBL" id="KAG9332454.1"/>
    </source>
</evidence>
<feature type="disulfide bond" evidence="16">
    <location>
        <begin position="365"/>
        <end position="423"/>
    </location>
</feature>
<keyword evidence="8 17" id="KW-0378">Hydrolase</keyword>
<evidence type="ECO:0000256" key="14">
    <source>
        <dbReference type="PIRSR" id="PIRSR038193-1"/>
    </source>
</evidence>
<evidence type="ECO:0000256" key="9">
    <source>
        <dbReference type="ARBA" id="ARBA00023157"/>
    </source>
</evidence>
<dbReference type="GO" id="GO:0031410">
    <property type="term" value="C:cytoplasmic vesicle"/>
    <property type="evidence" value="ECO:0007669"/>
    <property type="project" value="TreeGrafter"/>
</dbReference>
<keyword evidence="7 18" id="KW-0732">Signal</keyword>
<keyword evidence="10" id="KW-0325">Glycoprotein</keyword>
<dbReference type="PANTHER" id="PTHR11769">
    <property type="entry name" value="HYALURONIDASE"/>
    <property type="match status" value="1"/>
</dbReference>
<reference evidence="20" key="1">
    <citation type="thesis" date="2021" institute="BYU ScholarsArchive" country="Provo, UT, USA">
        <title>Applications of and Algorithms for Genome Assembly and Genomic Analyses with an Emphasis on Marine Teleosts.</title>
        <authorList>
            <person name="Pickett B.D."/>
        </authorList>
    </citation>
    <scope>NUCLEOTIDE SEQUENCE</scope>
    <source>
        <strain evidence="20">HI-2016</strain>
    </source>
</reference>
<comment type="catalytic activity">
    <reaction evidence="1 17">
        <text>Random hydrolysis of (1-&gt;4)-linkages between N-acetyl-beta-D-glucosamine and D-glucuronate residues in hyaluronate.</text>
        <dbReference type="EC" id="3.2.1.35"/>
    </reaction>
</comment>
<dbReference type="GO" id="GO:0004415">
    <property type="term" value="F:hyalurononglucosaminidase activity"/>
    <property type="evidence" value="ECO:0007669"/>
    <property type="project" value="UniProtKB-UniRule"/>
</dbReference>
<evidence type="ECO:0000256" key="7">
    <source>
        <dbReference type="ARBA" id="ARBA00022729"/>
    </source>
</evidence>
<evidence type="ECO:0000256" key="2">
    <source>
        <dbReference type="ARBA" id="ARBA00004371"/>
    </source>
</evidence>
<gene>
    <name evidence="20" type="ORF">JZ751_014552</name>
</gene>
<dbReference type="FunFam" id="3.20.20.70:FF:000065">
    <property type="entry name" value="Hyaluronidase"/>
    <property type="match status" value="1"/>
</dbReference>
<dbReference type="InterPro" id="IPR000742">
    <property type="entry name" value="EGF"/>
</dbReference>
<evidence type="ECO:0000256" key="4">
    <source>
        <dbReference type="ARBA" id="ARBA00008871"/>
    </source>
</evidence>
<evidence type="ECO:0000256" key="13">
    <source>
        <dbReference type="PIRNR" id="PIRNR038193"/>
    </source>
</evidence>
<dbReference type="EC" id="3.2.1.35" evidence="17"/>
<dbReference type="PANTHER" id="PTHR11769:SF23">
    <property type="entry name" value="HYALURONIDASE-1"/>
    <property type="match status" value="1"/>
</dbReference>
<evidence type="ECO:0000256" key="10">
    <source>
        <dbReference type="ARBA" id="ARBA00023180"/>
    </source>
</evidence>
<dbReference type="GO" id="GO:0030214">
    <property type="term" value="P:hyaluronan catabolic process"/>
    <property type="evidence" value="ECO:0007669"/>
    <property type="project" value="TreeGrafter"/>
</dbReference>
<evidence type="ECO:0000256" key="11">
    <source>
        <dbReference type="ARBA" id="ARBA00023228"/>
    </source>
</evidence>
<evidence type="ECO:0000256" key="1">
    <source>
        <dbReference type="ARBA" id="ARBA00000251"/>
    </source>
</evidence>
<dbReference type="PROSITE" id="PS01186">
    <property type="entry name" value="EGF_2"/>
    <property type="match status" value="1"/>
</dbReference>
<dbReference type="GO" id="GO:0005975">
    <property type="term" value="P:carbohydrate metabolic process"/>
    <property type="evidence" value="ECO:0007669"/>
    <property type="project" value="UniProtKB-UniRule"/>
</dbReference>
<comment type="subcellular location">
    <subcellularLocation>
        <location evidence="2">Lysosome</location>
    </subcellularLocation>
    <subcellularLocation>
        <location evidence="3">Secreted</location>
    </subcellularLocation>
</comment>
<dbReference type="Gene3D" id="3.20.20.70">
    <property type="entry name" value="Aldolase class I"/>
    <property type="match status" value="1"/>
</dbReference>
<name>A0A8T2MWW6_9TELE</name>
<feature type="chain" id="PRO_5035797835" description="Hyaluronidase" evidence="18">
    <location>
        <begin position="18"/>
        <end position="438"/>
    </location>
</feature>
<evidence type="ECO:0000256" key="15">
    <source>
        <dbReference type="PIRSR" id="PIRSR038193-2"/>
    </source>
</evidence>
<feature type="domain" description="EGF-like" evidence="19">
    <location>
        <begin position="423"/>
        <end position="434"/>
    </location>
</feature>
<evidence type="ECO:0000256" key="17">
    <source>
        <dbReference type="RuleBase" id="RU610713"/>
    </source>
</evidence>
<feature type="disulfide bond" evidence="16">
    <location>
        <begin position="42"/>
        <end position="335"/>
    </location>
</feature>
<evidence type="ECO:0000256" key="12">
    <source>
        <dbReference type="ARBA" id="ARBA00023295"/>
    </source>
</evidence>
<protein>
    <recommendedName>
        <fullName evidence="17">Hyaluronidase</fullName>
        <ecNumber evidence="17">3.2.1.35</ecNumber>
    </recommendedName>
</protein>
<sequence length="438" mass="49282">MSPLVLLCLWLGGSALGVQPGPLPNLPQLPFITVWNAPTEPCMSKHNVDLDLSVFDIVLNQNQSFMGNNITIFYQDKLGLYPHYTARGEAINGGVPQNFSLLEHLVAAHVDIVKDIPSADFQGLAVVDWESWRPLWIRNWDTKRVYWEGSQALVRAKHRDWTPAQVEEEAEREFQKAGREFMEQTLKLGRSVRPGGLWGFYGFPCCYNYQYKNQTANYTGECPELEMKRNDELAWLWNASSALYPDIYLDLGLRGRGDSILRYTHHRVLEAMRVARQVIPIPPPVLPYARIAYTYSLEFLSQEDLVNTIGESVALGAAGVVLWGDGHFSESQAACQAVKDYLDSTLGHYVVNVTTAATICSKVVCSNRGRCLRKDHASTALLHLDSWSWSIRSTPGLKGAPRYSVQGQLSHRAEQDLVAQFRCQCYPGWGGEHCHKPL</sequence>
<comment type="similarity">
    <text evidence="4 13 17">Belongs to the glycosyl hydrolase 56 family.</text>
</comment>
<evidence type="ECO:0000256" key="8">
    <source>
        <dbReference type="ARBA" id="ARBA00022801"/>
    </source>
</evidence>
<feature type="disulfide bond" evidence="16">
    <location>
        <begin position="425"/>
        <end position="434"/>
    </location>
</feature>
<keyword evidence="11" id="KW-0458">Lysosome</keyword>
<keyword evidence="6" id="KW-0245">EGF-like domain</keyword>
<dbReference type="Proteomes" id="UP000824540">
    <property type="component" value="Unassembled WGS sequence"/>
</dbReference>
<keyword evidence="12 17" id="KW-0326">Glycosidase</keyword>
<keyword evidence="21" id="KW-1185">Reference proteome</keyword>
<dbReference type="SUPFAM" id="SSF51445">
    <property type="entry name" value="(Trans)glycosidases"/>
    <property type="match status" value="1"/>
</dbReference>
<evidence type="ECO:0000256" key="5">
    <source>
        <dbReference type="ARBA" id="ARBA00022525"/>
    </source>
</evidence>
<keyword evidence="9 16" id="KW-1015">Disulfide bond</keyword>